<name>A0A1M4Y256_9BACT</name>
<dbReference type="EMBL" id="FQUC01000003">
    <property type="protein sequence ID" value="SHE99769.1"/>
    <property type="molecule type" value="Genomic_DNA"/>
</dbReference>
<dbReference type="OrthoDB" id="1495982at2"/>
<accession>A0A1M4Y256</accession>
<evidence type="ECO:0000313" key="2">
    <source>
        <dbReference type="Proteomes" id="UP000184480"/>
    </source>
</evidence>
<protein>
    <submittedName>
        <fullName evidence="1">Uncharacterized protein</fullName>
    </submittedName>
</protein>
<organism evidence="1 2">
    <name type="scientific">Dysgonomonas macrotermitis</name>
    <dbReference type="NCBI Taxonomy" id="1346286"/>
    <lineage>
        <taxon>Bacteria</taxon>
        <taxon>Pseudomonadati</taxon>
        <taxon>Bacteroidota</taxon>
        <taxon>Bacteroidia</taxon>
        <taxon>Bacteroidales</taxon>
        <taxon>Dysgonomonadaceae</taxon>
        <taxon>Dysgonomonas</taxon>
    </lineage>
</organism>
<evidence type="ECO:0000313" key="1">
    <source>
        <dbReference type="EMBL" id="SHE99769.1"/>
    </source>
</evidence>
<reference evidence="2" key="1">
    <citation type="submission" date="2016-11" db="EMBL/GenBank/DDBJ databases">
        <authorList>
            <person name="Varghese N."/>
            <person name="Submissions S."/>
        </authorList>
    </citation>
    <scope>NUCLEOTIDE SEQUENCE [LARGE SCALE GENOMIC DNA]</scope>
    <source>
        <strain evidence="2">DSM 27370</strain>
    </source>
</reference>
<gene>
    <name evidence="1" type="ORF">SAMN05444362_10350</name>
</gene>
<proteinExistence type="predicted"/>
<sequence length="161" mass="18749">MKFEPTFDYGKTDLSKEENQVLWKFGELVKNLITIASNADKQIYIIGMGLVTDEMALDFESYFTLSYKQYLNLQLLNKEAFNELLLLDNFFEERSGDKDPDFWDESLLGTNNDWNIVRQNAKSILLFMGMDNLDIECTHHNIQDKGIIIGQHTITRLIRKA</sequence>
<keyword evidence="2" id="KW-1185">Reference proteome</keyword>
<dbReference type="RefSeq" id="WP_062177192.1">
    <property type="nucleotide sequence ID" value="NZ_BBXL01000003.1"/>
</dbReference>
<dbReference type="STRING" id="1346286.SAMN05444362_10350"/>
<dbReference type="Proteomes" id="UP000184480">
    <property type="component" value="Unassembled WGS sequence"/>
</dbReference>
<dbReference type="AlphaFoldDB" id="A0A1M4Y256"/>